<feature type="compositionally biased region" description="Polar residues" evidence="7">
    <location>
        <begin position="24"/>
        <end position="34"/>
    </location>
</feature>
<sequence>MSKRPAAALVSYASSDDDEENNDRPSQTSLTATVQPPPKKRKLPPISTTIVPPGPVDDPSLHQGRIRTTPHIEGQFSAHVYVALGLKRDSPLHKLVRTILSDAKEAVPTLHEIWKSETDPSRQELHLSLSRPISLRAHQREDLKRAVKNIAKTHKAFTASFATLSELINDEKTRSFLTMELGAGYQQASSGGLQASLSQMSALADALTPALQAIRQQLYYVKPRFHASIGWALLHAAGQRRAVASASELHSDSICTPSKSSPSEEQLEKRDFVSLTLSSQTSMSTDVFPTIECLPADDVQRLNNRYGPQLSAPKLAFDVHSITLKIGKDAYSWKLIGTEMSTRQTS</sequence>
<comment type="caution">
    <text evidence="8">The sequence shown here is derived from an EMBL/GenBank/DDBJ whole genome shotgun (WGS) entry which is preliminary data.</text>
</comment>
<name>A0A8H5B1M6_9AGAR</name>
<keyword evidence="9" id="KW-1185">Reference proteome</keyword>
<feature type="region of interest" description="Disordered" evidence="7">
    <location>
        <begin position="1"/>
        <end position="60"/>
    </location>
</feature>
<reference evidence="8 9" key="1">
    <citation type="journal article" date="2020" name="ISME J.">
        <title>Uncovering the hidden diversity of litter-decomposition mechanisms in mushroom-forming fungi.</title>
        <authorList>
            <person name="Floudas D."/>
            <person name="Bentzer J."/>
            <person name="Ahren D."/>
            <person name="Johansson T."/>
            <person name="Persson P."/>
            <person name="Tunlid A."/>
        </authorList>
    </citation>
    <scope>NUCLEOTIDE SEQUENCE [LARGE SCALE GENOMIC DNA]</scope>
    <source>
        <strain evidence="8 9">CBS 101986</strain>
    </source>
</reference>
<keyword evidence="1" id="KW-0540">Nuclease</keyword>
<protein>
    <recommendedName>
        <fullName evidence="5">U6 snRNA phosphodiesterase 1</fullName>
    </recommendedName>
    <alternativeName>
        <fullName evidence="6">3'-5' RNA exonuclease USB1</fullName>
    </alternativeName>
</protein>
<dbReference type="PANTHER" id="PTHR13522">
    <property type="entry name" value="U6 SNRNA PHOSPHODIESTERASE 1"/>
    <property type="match status" value="1"/>
</dbReference>
<dbReference type="GO" id="GO:0034477">
    <property type="term" value="P:U6 snRNA 3'-end processing"/>
    <property type="evidence" value="ECO:0007669"/>
    <property type="project" value="InterPro"/>
</dbReference>
<gene>
    <name evidence="8" type="ORF">D9619_007016</name>
</gene>
<evidence type="ECO:0000256" key="1">
    <source>
        <dbReference type="ARBA" id="ARBA00022722"/>
    </source>
</evidence>
<evidence type="ECO:0000313" key="8">
    <source>
        <dbReference type="EMBL" id="KAF5315095.1"/>
    </source>
</evidence>
<dbReference type="GO" id="GO:0005634">
    <property type="term" value="C:nucleus"/>
    <property type="evidence" value="ECO:0007669"/>
    <property type="project" value="TreeGrafter"/>
</dbReference>
<evidence type="ECO:0000256" key="2">
    <source>
        <dbReference type="ARBA" id="ARBA00022801"/>
    </source>
</evidence>
<dbReference type="Proteomes" id="UP000567179">
    <property type="component" value="Unassembled WGS sequence"/>
</dbReference>
<dbReference type="Pfam" id="PF09749">
    <property type="entry name" value="HVSL"/>
    <property type="match status" value="1"/>
</dbReference>
<keyword evidence="4" id="KW-0539">Nucleus</keyword>
<dbReference type="Gene3D" id="3.90.1140.10">
    <property type="entry name" value="Cyclic phosphodiesterase"/>
    <property type="match status" value="1"/>
</dbReference>
<keyword evidence="2" id="KW-0378">Hydrolase</keyword>
<evidence type="ECO:0000256" key="5">
    <source>
        <dbReference type="ARBA" id="ARBA00029543"/>
    </source>
</evidence>
<proteinExistence type="predicted"/>
<dbReference type="InterPro" id="IPR027521">
    <property type="entry name" value="Usb1"/>
</dbReference>
<dbReference type="AlphaFoldDB" id="A0A8H5B1M6"/>
<dbReference type="PANTHER" id="PTHR13522:SF3">
    <property type="entry name" value="U6 SNRNA PHOSPHODIESTERASE 1"/>
    <property type="match status" value="1"/>
</dbReference>
<evidence type="ECO:0000256" key="6">
    <source>
        <dbReference type="ARBA" id="ARBA00030030"/>
    </source>
</evidence>
<organism evidence="8 9">
    <name type="scientific">Psilocybe cf. subviscida</name>
    <dbReference type="NCBI Taxonomy" id="2480587"/>
    <lineage>
        <taxon>Eukaryota</taxon>
        <taxon>Fungi</taxon>
        <taxon>Dikarya</taxon>
        <taxon>Basidiomycota</taxon>
        <taxon>Agaricomycotina</taxon>
        <taxon>Agaricomycetes</taxon>
        <taxon>Agaricomycetidae</taxon>
        <taxon>Agaricales</taxon>
        <taxon>Agaricineae</taxon>
        <taxon>Strophariaceae</taxon>
        <taxon>Psilocybe</taxon>
    </lineage>
</organism>
<dbReference type="GO" id="GO:0016829">
    <property type="term" value="F:lyase activity"/>
    <property type="evidence" value="ECO:0007669"/>
    <property type="project" value="UniProtKB-KW"/>
</dbReference>
<evidence type="ECO:0000256" key="3">
    <source>
        <dbReference type="ARBA" id="ARBA00023239"/>
    </source>
</evidence>
<dbReference type="GO" id="GO:0000175">
    <property type="term" value="F:3'-5'-RNA exonuclease activity"/>
    <property type="evidence" value="ECO:0007669"/>
    <property type="project" value="TreeGrafter"/>
</dbReference>
<dbReference type="OrthoDB" id="49151at2759"/>
<keyword evidence="3" id="KW-0456">Lyase</keyword>
<evidence type="ECO:0000256" key="7">
    <source>
        <dbReference type="SAM" id="MobiDB-lite"/>
    </source>
</evidence>
<evidence type="ECO:0000256" key="4">
    <source>
        <dbReference type="ARBA" id="ARBA00023242"/>
    </source>
</evidence>
<accession>A0A8H5B1M6</accession>
<evidence type="ECO:0000313" key="9">
    <source>
        <dbReference type="Proteomes" id="UP000567179"/>
    </source>
</evidence>
<dbReference type="EMBL" id="JAACJJ010000043">
    <property type="protein sequence ID" value="KAF5315095.1"/>
    <property type="molecule type" value="Genomic_DNA"/>
</dbReference>